<feature type="binding site" evidence="5">
    <location>
        <position position="493"/>
    </location>
    <ligand>
        <name>ATP</name>
        <dbReference type="ChEBI" id="CHEBI:30616"/>
    </ligand>
</feature>
<dbReference type="InterPro" id="IPR051681">
    <property type="entry name" value="Ser/Thr_Kinases-Pseudokinases"/>
</dbReference>
<dbReference type="Gene3D" id="1.10.510.10">
    <property type="entry name" value="Transferase(Phosphotransferase) domain 1"/>
    <property type="match status" value="1"/>
</dbReference>
<dbReference type="SMART" id="SM00220">
    <property type="entry name" value="S_TKc"/>
    <property type="match status" value="1"/>
</dbReference>
<reference evidence="9" key="1">
    <citation type="journal article" date="2023" name="Commun. Biol.">
        <title>Genome analysis of Parmales, the sister group of diatoms, reveals the evolutionary specialization of diatoms from phago-mixotrophs to photoautotrophs.</title>
        <authorList>
            <person name="Ban H."/>
            <person name="Sato S."/>
            <person name="Yoshikawa S."/>
            <person name="Yamada K."/>
            <person name="Nakamura Y."/>
            <person name="Ichinomiya M."/>
            <person name="Sato N."/>
            <person name="Blanc-Mathieu R."/>
            <person name="Endo H."/>
            <person name="Kuwata A."/>
            <person name="Ogata H."/>
        </authorList>
    </citation>
    <scope>NUCLEOTIDE SEQUENCE [LARGE SCALE GENOMIC DNA]</scope>
</reference>
<name>A0A9W7EZ73_9STRA</name>
<dbReference type="SUPFAM" id="SSF53822">
    <property type="entry name" value="Periplasmic binding protein-like I"/>
    <property type="match status" value="1"/>
</dbReference>
<comment type="subcellular location">
    <subcellularLocation>
        <location evidence="1">Membrane</location>
    </subcellularLocation>
</comment>
<evidence type="ECO:0000256" key="1">
    <source>
        <dbReference type="ARBA" id="ARBA00004370"/>
    </source>
</evidence>
<dbReference type="InterPro" id="IPR000719">
    <property type="entry name" value="Prot_kinase_dom"/>
</dbReference>
<comment type="caution">
    <text evidence="8">The sequence shown here is derived from an EMBL/GenBank/DDBJ whole genome shotgun (WGS) entry which is preliminary data.</text>
</comment>
<dbReference type="InterPro" id="IPR001828">
    <property type="entry name" value="ANF_lig-bd_rcpt"/>
</dbReference>
<feature type="domain" description="Protein kinase" evidence="7">
    <location>
        <begin position="466"/>
        <end position="709"/>
    </location>
</feature>
<sequence length="804" mass="89551">MGETTPAVVKVGVLKNDGFEACCPDIGLIWDDAVDAALEHVKAVGFEGTMEMILEEHVAVIFGAVYEYGKVILALLNEMNWKEVSYINDLEENGAGFADSSISDLQSFLEPRGIATLTRAKFPYFEGLDPLQTNFDSVLDTLRGSPSRTHIVSSQNALFTAFLFAMRDDGEFNMDDHYFIFINDFKNLNPANYDADSSLPYYYADPPHQDYLALSKNVFLLGFSSFNPSSASRYKEFTEALFLKPYQNQRCDPYKVLGNEIPLWDAFDTILQAIDRLHRDDELLISVSSDDLTFMTLYKQRNAKLHQAMLAGNFSSVTGQTTDFYDTGDKKSPVKIYMIEAGNALPENSLEWTPCESRSPYRGLNIVELTSSCVGEIDFEGCATWTTPATSISWKNGEANIPPATIERSLSSSKMAPELLKEYNANEKKLIEAQIVEFKQEFAEGKQQQGSTNSDLNKVLISASELESEEVIGKGAFGEVFRGKYHGQEVAVKTLISVDHESLTHFREEILLMADLHHANIVVIVGACWEESLMALYLHSVVYYNVKSKQEVHGILQRDLKPDNCLVTDTFSIKVADLGEARAIDLDNTLTQVGTPVYIALDIVRRDHYATSCDVYSFAITILQFGLMGSQPLINFLHNAMMEEKGKKGKNITISVGRITHAIIAKDWRPNAKYLEAVNFPKRVVDLLRLCWSAKAEERPSFAEIEQFLKVDAMQNIQGDAGTGKIRRTSTSGSLALRIIAKKRVEEKESGAGQGGDGGELSLDEMRKKFEELEDKVKDLEDENKELRSGGGGGDEVRVVTTVA</sequence>
<protein>
    <recommendedName>
        <fullName evidence="7">Protein kinase domain-containing protein</fullName>
    </recommendedName>
</protein>
<dbReference type="Gene3D" id="3.40.50.2300">
    <property type="match status" value="2"/>
</dbReference>
<dbReference type="EMBL" id="BLQM01000593">
    <property type="protein sequence ID" value="GMH95203.1"/>
    <property type="molecule type" value="Genomic_DNA"/>
</dbReference>
<dbReference type="InterPro" id="IPR011009">
    <property type="entry name" value="Kinase-like_dom_sf"/>
</dbReference>
<dbReference type="Pfam" id="PF01094">
    <property type="entry name" value="ANF_receptor"/>
    <property type="match status" value="1"/>
</dbReference>
<keyword evidence="2" id="KW-0812">Transmembrane</keyword>
<dbReference type="PANTHER" id="PTHR44329">
    <property type="entry name" value="SERINE/THREONINE-PROTEIN KINASE TNNI3K-RELATED"/>
    <property type="match status" value="1"/>
</dbReference>
<dbReference type="PROSITE" id="PS00107">
    <property type="entry name" value="PROTEIN_KINASE_ATP"/>
    <property type="match status" value="1"/>
</dbReference>
<evidence type="ECO:0000256" key="6">
    <source>
        <dbReference type="SAM" id="MobiDB-lite"/>
    </source>
</evidence>
<keyword evidence="4" id="KW-0472">Membrane</keyword>
<feature type="region of interest" description="Disordered" evidence="6">
    <location>
        <begin position="780"/>
        <end position="804"/>
    </location>
</feature>
<evidence type="ECO:0000256" key="2">
    <source>
        <dbReference type="ARBA" id="ARBA00022692"/>
    </source>
</evidence>
<evidence type="ECO:0000313" key="9">
    <source>
        <dbReference type="Proteomes" id="UP001162640"/>
    </source>
</evidence>
<dbReference type="InterPro" id="IPR001245">
    <property type="entry name" value="Ser-Thr/Tyr_kinase_cat_dom"/>
</dbReference>
<evidence type="ECO:0000313" key="8">
    <source>
        <dbReference type="EMBL" id="GMH95203.1"/>
    </source>
</evidence>
<proteinExistence type="predicted"/>
<dbReference type="Pfam" id="PF00069">
    <property type="entry name" value="Pkinase"/>
    <property type="match status" value="1"/>
</dbReference>
<dbReference type="GO" id="GO:0004674">
    <property type="term" value="F:protein serine/threonine kinase activity"/>
    <property type="evidence" value="ECO:0007669"/>
    <property type="project" value="TreeGrafter"/>
</dbReference>
<dbReference type="GO" id="GO:0005524">
    <property type="term" value="F:ATP binding"/>
    <property type="evidence" value="ECO:0007669"/>
    <property type="project" value="UniProtKB-UniRule"/>
</dbReference>
<dbReference type="AlphaFoldDB" id="A0A9W7EZ73"/>
<gene>
    <name evidence="8" type="ORF">TL16_g13100</name>
</gene>
<accession>A0A9W7EZ73</accession>
<keyword evidence="5" id="KW-0547">Nucleotide-binding</keyword>
<dbReference type="InterPro" id="IPR028082">
    <property type="entry name" value="Peripla_BP_I"/>
</dbReference>
<evidence type="ECO:0000256" key="4">
    <source>
        <dbReference type="ARBA" id="ARBA00023136"/>
    </source>
</evidence>
<evidence type="ECO:0000256" key="5">
    <source>
        <dbReference type="PROSITE-ProRule" id="PRU10141"/>
    </source>
</evidence>
<evidence type="ECO:0000259" key="7">
    <source>
        <dbReference type="PROSITE" id="PS50011"/>
    </source>
</evidence>
<dbReference type="InterPro" id="IPR017441">
    <property type="entry name" value="Protein_kinase_ATP_BS"/>
</dbReference>
<keyword evidence="3" id="KW-1133">Transmembrane helix</keyword>
<dbReference type="GO" id="GO:0016020">
    <property type="term" value="C:membrane"/>
    <property type="evidence" value="ECO:0007669"/>
    <property type="project" value="UniProtKB-SubCell"/>
</dbReference>
<dbReference type="Gene3D" id="3.30.200.20">
    <property type="entry name" value="Phosphorylase Kinase, domain 1"/>
    <property type="match status" value="1"/>
</dbReference>
<dbReference type="Proteomes" id="UP001162640">
    <property type="component" value="Unassembled WGS sequence"/>
</dbReference>
<evidence type="ECO:0000256" key="3">
    <source>
        <dbReference type="ARBA" id="ARBA00022989"/>
    </source>
</evidence>
<dbReference type="SUPFAM" id="SSF56112">
    <property type="entry name" value="Protein kinase-like (PK-like)"/>
    <property type="match status" value="1"/>
</dbReference>
<keyword evidence="5" id="KW-0067">ATP-binding</keyword>
<dbReference type="PROSITE" id="PS50011">
    <property type="entry name" value="PROTEIN_KINASE_DOM"/>
    <property type="match status" value="1"/>
</dbReference>
<organism evidence="8 9">
    <name type="scientific">Triparma laevis f. inornata</name>
    <dbReference type="NCBI Taxonomy" id="1714386"/>
    <lineage>
        <taxon>Eukaryota</taxon>
        <taxon>Sar</taxon>
        <taxon>Stramenopiles</taxon>
        <taxon>Ochrophyta</taxon>
        <taxon>Bolidophyceae</taxon>
        <taxon>Parmales</taxon>
        <taxon>Triparmaceae</taxon>
        <taxon>Triparma</taxon>
    </lineage>
</organism>
<dbReference type="Pfam" id="PF07714">
    <property type="entry name" value="PK_Tyr_Ser-Thr"/>
    <property type="match status" value="1"/>
</dbReference>